<reference evidence="7" key="1">
    <citation type="submission" date="2016-11" db="EMBL/GenBank/DDBJ databases">
        <authorList>
            <person name="Varghese N."/>
            <person name="Submissions S."/>
        </authorList>
    </citation>
    <scope>NUCLEOTIDE SEQUENCE [LARGE SCALE GENOMIC DNA]</scope>
    <source>
        <strain evidence="7">DSM 16990</strain>
    </source>
</reference>
<feature type="transmembrane region" description="Helical" evidence="4">
    <location>
        <begin position="166"/>
        <end position="194"/>
    </location>
</feature>
<dbReference type="SMART" id="SM00342">
    <property type="entry name" value="HTH_ARAC"/>
    <property type="match status" value="1"/>
</dbReference>
<dbReference type="GO" id="GO:0043565">
    <property type="term" value="F:sequence-specific DNA binding"/>
    <property type="evidence" value="ECO:0007669"/>
    <property type="project" value="InterPro"/>
</dbReference>
<evidence type="ECO:0000256" key="4">
    <source>
        <dbReference type="SAM" id="Phobius"/>
    </source>
</evidence>
<dbReference type="PROSITE" id="PS01124">
    <property type="entry name" value="HTH_ARAC_FAMILY_2"/>
    <property type="match status" value="1"/>
</dbReference>
<evidence type="ECO:0000256" key="2">
    <source>
        <dbReference type="ARBA" id="ARBA00023125"/>
    </source>
</evidence>
<feature type="transmembrane region" description="Helical" evidence="4">
    <location>
        <begin position="93"/>
        <end position="110"/>
    </location>
</feature>
<gene>
    <name evidence="6" type="ORF">SAMN04488522_1021413</name>
</gene>
<keyword evidence="7" id="KW-1185">Reference proteome</keyword>
<dbReference type="Gene3D" id="1.10.10.60">
    <property type="entry name" value="Homeodomain-like"/>
    <property type="match status" value="2"/>
</dbReference>
<evidence type="ECO:0000259" key="5">
    <source>
        <dbReference type="PROSITE" id="PS01124"/>
    </source>
</evidence>
<dbReference type="PANTHER" id="PTHR43280:SF29">
    <property type="entry name" value="ARAC-FAMILY TRANSCRIPTIONAL REGULATOR"/>
    <property type="match status" value="1"/>
</dbReference>
<accession>A0A1M5BZF0</accession>
<feature type="transmembrane region" description="Helical" evidence="4">
    <location>
        <begin position="130"/>
        <end position="150"/>
    </location>
</feature>
<proteinExistence type="predicted"/>
<dbReference type="PANTHER" id="PTHR43280">
    <property type="entry name" value="ARAC-FAMILY TRANSCRIPTIONAL REGULATOR"/>
    <property type="match status" value="1"/>
</dbReference>
<keyword evidence="4" id="KW-0472">Membrane</keyword>
<feature type="transmembrane region" description="Helical" evidence="4">
    <location>
        <begin position="32"/>
        <end position="50"/>
    </location>
</feature>
<keyword evidence="2 6" id="KW-0238">DNA-binding</keyword>
<dbReference type="STRING" id="288992.SAMN04488522_1021413"/>
<keyword evidence="1" id="KW-0805">Transcription regulation</keyword>
<feature type="domain" description="HTH araC/xylS-type" evidence="5">
    <location>
        <begin position="258"/>
        <end position="361"/>
    </location>
</feature>
<dbReference type="Proteomes" id="UP000184287">
    <property type="component" value="Unassembled WGS sequence"/>
</dbReference>
<evidence type="ECO:0000313" key="7">
    <source>
        <dbReference type="Proteomes" id="UP000184287"/>
    </source>
</evidence>
<keyword evidence="4" id="KW-1133">Transmembrane helix</keyword>
<dbReference type="EMBL" id="FQUQ01000002">
    <property type="protein sequence ID" value="SHF47572.1"/>
    <property type="molecule type" value="Genomic_DNA"/>
</dbReference>
<feature type="transmembrane region" description="Helical" evidence="4">
    <location>
        <begin position="200"/>
        <end position="220"/>
    </location>
</feature>
<keyword evidence="4" id="KW-0812">Transmembrane</keyword>
<feature type="transmembrane region" description="Helical" evidence="4">
    <location>
        <begin position="62"/>
        <end position="81"/>
    </location>
</feature>
<dbReference type="AlphaFoldDB" id="A0A1M5BZF0"/>
<dbReference type="InterPro" id="IPR009057">
    <property type="entry name" value="Homeodomain-like_sf"/>
</dbReference>
<name>A0A1M5BZF0_9SPHI</name>
<organism evidence="6 7">
    <name type="scientific">Pedobacter caeni</name>
    <dbReference type="NCBI Taxonomy" id="288992"/>
    <lineage>
        <taxon>Bacteria</taxon>
        <taxon>Pseudomonadati</taxon>
        <taxon>Bacteroidota</taxon>
        <taxon>Sphingobacteriia</taxon>
        <taxon>Sphingobacteriales</taxon>
        <taxon>Sphingobacteriaceae</taxon>
        <taxon>Pedobacter</taxon>
    </lineage>
</organism>
<evidence type="ECO:0000256" key="3">
    <source>
        <dbReference type="ARBA" id="ARBA00023163"/>
    </source>
</evidence>
<dbReference type="InterPro" id="IPR018060">
    <property type="entry name" value="HTH_AraC"/>
</dbReference>
<keyword evidence="3" id="KW-0804">Transcription</keyword>
<protein>
    <submittedName>
        <fullName evidence="6">AraC-type DNA-binding protein</fullName>
    </submittedName>
</protein>
<dbReference type="SUPFAM" id="SSF46689">
    <property type="entry name" value="Homeodomain-like"/>
    <property type="match status" value="1"/>
</dbReference>
<dbReference type="Pfam" id="PF12833">
    <property type="entry name" value="HTH_18"/>
    <property type="match status" value="1"/>
</dbReference>
<sequence>MNQESPMTHFKSLTFVKLFAVFKRITKNPFRLLSGLTLLLILFIYTYIFRLTDHRIVFVNRLWHPGLLLLGPLVFLSSQLILRSVSSLQRKDLIHFIPFLIVGFLYSFLISREDWNEPVMKLAFLRYQDAYFLIIFSLLFYSLFTLVNMWNPKNESDTPMVTESELLVIITSAVYILISLMMVILYGSVVIFRIHTGIDFRLFSYGLLTVIAITIVRYLFVTRNAISGMNIEARSMNLEPGGYDKSLLSTEYIQQHSTEILQYFKNNMTYLDPDFSLSRLSEELGISEHKLSQLFNRYFQKKFYTFLAEYRIEHAIELMKNNKHKLKIETLSYSCGFNSKASFYHYFKVKMGCSPYEYQKKLDLN</sequence>
<dbReference type="GO" id="GO:0003700">
    <property type="term" value="F:DNA-binding transcription factor activity"/>
    <property type="evidence" value="ECO:0007669"/>
    <property type="project" value="InterPro"/>
</dbReference>
<evidence type="ECO:0000256" key="1">
    <source>
        <dbReference type="ARBA" id="ARBA00023015"/>
    </source>
</evidence>
<evidence type="ECO:0000313" key="6">
    <source>
        <dbReference type="EMBL" id="SHF47572.1"/>
    </source>
</evidence>